<keyword evidence="4" id="KW-0862">Zinc</keyword>
<evidence type="ECO:0000313" key="9">
    <source>
        <dbReference type="Proteomes" id="UP001157974"/>
    </source>
</evidence>
<dbReference type="InterPro" id="IPR013087">
    <property type="entry name" value="Znf_C2H2_type"/>
</dbReference>
<dbReference type="GO" id="GO:0045944">
    <property type="term" value="P:positive regulation of transcription by RNA polymerase II"/>
    <property type="evidence" value="ECO:0007669"/>
    <property type="project" value="UniProtKB-ARBA"/>
</dbReference>
<gene>
    <name evidence="8" type="ORF">NDN08_008137</name>
</gene>
<dbReference type="Proteomes" id="UP001157974">
    <property type="component" value="Unassembled WGS sequence"/>
</dbReference>
<name>A0AAV8UZI8_9RHOD</name>
<dbReference type="AlphaFoldDB" id="A0AAV8UZI8"/>
<dbReference type="SMART" id="SM00355">
    <property type="entry name" value="ZnF_C2H2"/>
    <property type="match status" value="2"/>
</dbReference>
<feature type="domain" description="C2H2-type" evidence="7">
    <location>
        <begin position="70"/>
        <end position="94"/>
    </location>
</feature>
<dbReference type="InterPro" id="IPR036236">
    <property type="entry name" value="Znf_C2H2_sf"/>
</dbReference>
<comment type="caution">
    <text evidence="8">The sequence shown here is derived from an EMBL/GenBank/DDBJ whole genome shotgun (WGS) entry which is preliminary data.</text>
</comment>
<evidence type="ECO:0000259" key="7">
    <source>
        <dbReference type="PROSITE" id="PS50157"/>
    </source>
</evidence>
<reference evidence="8 9" key="1">
    <citation type="journal article" date="2023" name="Nat. Commun.">
        <title>Origin of minicircular mitochondrial genomes in red algae.</title>
        <authorList>
            <person name="Lee Y."/>
            <person name="Cho C.H."/>
            <person name="Lee Y.M."/>
            <person name="Park S.I."/>
            <person name="Yang J.H."/>
            <person name="West J.A."/>
            <person name="Bhattacharya D."/>
            <person name="Yoon H.S."/>
        </authorList>
    </citation>
    <scope>NUCLEOTIDE SEQUENCE [LARGE SCALE GENOMIC DNA]</scope>
    <source>
        <strain evidence="8 9">CCMP1338</strain>
        <tissue evidence="8">Whole cell</tissue>
    </source>
</reference>
<dbReference type="GO" id="GO:0008270">
    <property type="term" value="F:zinc ion binding"/>
    <property type="evidence" value="ECO:0007669"/>
    <property type="project" value="UniProtKB-KW"/>
</dbReference>
<evidence type="ECO:0000256" key="5">
    <source>
        <dbReference type="PROSITE-ProRule" id="PRU00042"/>
    </source>
</evidence>
<evidence type="ECO:0000256" key="1">
    <source>
        <dbReference type="ARBA" id="ARBA00022723"/>
    </source>
</evidence>
<proteinExistence type="predicted"/>
<evidence type="ECO:0000256" key="4">
    <source>
        <dbReference type="ARBA" id="ARBA00022833"/>
    </source>
</evidence>
<feature type="region of interest" description="Disordered" evidence="6">
    <location>
        <begin position="1"/>
        <end position="37"/>
    </location>
</feature>
<dbReference type="InterPro" id="IPR050329">
    <property type="entry name" value="GLI_C2H2-zinc-finger"/>
</dbReference>
<sequence length="203" mass="22748">MDEEHCRSWSSELSSSSLSQSSEQAPVAKASNNHHPKKVNVQKCGECKKNFASARILREHERLHTSLNLYKCPVPHCDRQFKWRSSMSAHKRSHEFQALVREKGITGNGKKPQAKKRARKAVKPVEGCVTPMMSETMDLWQPSLDGISGPLSLNGIFTIPDAVEHSPMSYTEMSTALDEEAYGLVFEQPSVNWIDKILSGIPE</sequence>
<feature type="compositionally biased region" description="Low complexity" evidence="6">
    <location>
        <begin position="10"/>
        <end position="24"/>
    </location>
</feature>
<dbReference type="PANTHER" id="PTHR19818:SF139">
    <property type="entry name" value="PAIR-RULE PROTEIN ODD-PAIRED"/>
    <property type="match status" value="1"/>
</dbReference>
<keyword evidence="1" id="KW-0479">Metal-binding</keyword>
<dbReference type="GO" id="GO:0005634">
    <property type="term" value="C:nucleus"/>
    <property type="evidence" value="ECO:0007669"/>
    <property type="project" value="UniProtKB-ARBA"/>
</dbReference>
<dbReference type="GO" id="GO:0000981">
    <property type="term" value="F:DNA-binding transcription factor activity, RNA polymerase II-specific"/>
    <property type="evidence" value="ECO:0007669"/>
    <property type="project" value="TreeGrafter"/>
</dbReference>
<protein>
    <recommendedName>
        <fullName evidence="7">C2H2-type domain-containing protein</fullName>
    </recommendedName>
</protein>
<dbReference type="PANTHER" id="PTHR19818">
    <property type="entry name" value="ZINC FINGER PROTEIN ZIC AND GLI"/>
    <property type="match status" value="1"/>
</dbReference>
<dbReference type="PROSITE" id="PS50157">
    <property type="entry name" value="ZINC_FINGER_C2H2_2"/>
    <property type="match status" value="2"/>
</dbReference>
<keyword evidence="3 5" id="KW-0863">Zinc-finger</keyword>
<feature type="domain" description="C2H2-type" evidence="7">
    <location>
        <begin position="42"/>
        <end position="69"/>
    </location>
</feature>
<accession>A0AAV8UZI8</accession>
<dbReference type="GO" id="GO:0000978">
    <property type="term" value="F:RNA polymerase II cis-regulatory region sequence-specific DNA binding"/>
    <property type="evidence" value="ECO:0007669"/>
    <property type="project" value="TreeGrafter"/>
</dbReference>
<dbReference type="EMBL" id="JAMWBK010000002">
    <property type="protein sequence ID" value="KAJ8908040.1"/>
    <property type="molecule type" value="Genomic_DNA"/>
</dbReference>
<evidence type="ECO:0000256" key="3">
    <source>
        <dbReference type="ARBA" id="ARBA00022771"/>
    </source>
</evidence>
<evidence type="ECO:0000256" key="6">
    <source>
        <dbReference type="SAM" id="MobiDB-lite"/>
    </source>
</evidence>
<keyword evidence="2" id="KW-0677">Repeat</keyword>
<dbReference type="PROSITE" id="PS00028">
    <property type="entry name" value="ZINC_FINGER_C2H2_1"/>
    <property type="match status" value="2"/>
</dbReference>
<evidence type="ECO:0000256" key="2">
    <source>
        <dbReference type="ARBA" id="ARBA00022737"/>
    </source>
</evidence>
<dbReference type="SUPFAM" id="SSF57667">
    <property type="entry name" value="beta-beta-alpha zinc fingers"/>
    <property type="match status" value="1"/>
</dbReference>
<keyword evidence="9" id="KW-1185">Reference proteome</keyword>
<dbReference type="Gene3D" id="3.30.160.60">
    <property type="entry name" value="Classic Zinc Finger"/>
    <property type="match status" value="2"/>
</dbReference>
<evidence type="ECO:0000313" key="8">
    <source>
        <dbReference type="EMBL" id="KAJ8908040.1"/>
    </source>
</evidence>
<organism evidence="8 9">
    <name type="scientific">Rhodosorus marinus</name>
    <dbReference type="NCBI Taxonomy" id="101924"/>
    <lineage>
        <taxon>Eukaryota</taxon>
        <taxon>Rhodophyta</taxon>
        <taxon>Stylonematophyceae</taxon>
        <taxon>Stylonematales</taxon>
        <taxon>Stylonemataceae</taxon>
        <taxon>Rhodosorus</taxon>
    </lineage>
</organism>